<dbReference type="EMBL" id="CP022983">
    <property type="protein sequence ID" value="ASV69536.1"/>
    <property type="molecule type" value="Genomic_DNA"/>
</dbReference>
<dbReference type="AlphaFoldDB" id="A0A248TMV3"/>
<evidence type="ECO:0000313" key="2">
    <source>
        <dbReference type="EMBL" id="ASV69536.1"/>
    </source>
</evidence>
<proteinExistence type="predicted"/>
<organism evidence="2 3">
    <name type="scientific">Cytobacillus kochii</name>
    <dbReference type="NCBI Taxonomy" id="859143"/>
    <lineage>
        <taxon>Bacteria</taxon>
        <taxon>Bacillati</taxon>
        <taxon>Bacillota</taxon>
        <taxon>Bacilli</taxon>
        <taxon>Bacillales</taxon>
        <taxon>Bacillaceae</taxon>
        <taxon>Cytobacillus</taxon>
    </lineage>
</organism>
<dbReference type="KEGG" id="bko:CKF48_20815"/>
<dbReference type="RefSeq" id="WP_095373100.1">
    <property type="nucleotide sequence ID" value="NZ_CP022983.1"/>
</dbReference>
<evidence type="ECO:0000313" key="3">
    <source>
        <dbReference type="Proteomes" id="UP000215137"/>
    </source>
</evidence>
<evidence type="ECO:0000259" key="1">
    <source>
        <dbReference type="Pfam" id="PF12535"/>
    </source>
</evidence>
<sequence>MSDQWLTWARKIQAIAQSGLAFSKDIYDIERYEQLKELSAEIIGEYSGQTMDEIVAVLSNESGYQTPKIDVRGVVFRKKQILLVN</sequence>
<dbReference type="Gene3D" id="6.10.250.1120">
    <property type="match status" value="1"/>
</dbReference>
<name>A0A248TMV3_9BACI</name>
<dbReference type="InterPro" id="IPR059176">
    <property type="entry name" value="UDP-X_N"/>
</dbReference>
<protein>
    <recommendedName>
        <fullName evidence="1">UDP-X diphosphatase-like N-terminal oligomerisation domain-containing protein</fullName>
    </recommendedName>
</protein>
<accession>A0A248TMV3</accession>
<feature type="domain" description="UDP-X diphosphatase-like N-terminal oligomerisation" evidence="1">
    <location>
        <begin position="3"/>
        <end position="57"/>
    </location>
</feature>
<dbReference type="OrthoDB" id="9804442at2"/>
<dbReference type="Pfam" id="PF12535">
    <property type="entry name" value="Nudix_N"/>
    <property type="match status" value="1"/>
</dbReference>
<dbReference type="Proteomes" id="UP000215137">
    <property type="component" value="Chromosome"/>
</dbReference>
<reference evidence="2 3" key="1">
    <citation type="submission" date="2017-08" db="EMBL/GenBank/DDBJ databases">
        <title>Complete Genome Sequence of Bacillus kochii Oregon-R-modENCODE STRAIN BDGP4, isolated from Drosophila melanogaster gut.</title>
        <authorList>
            <person name="Wan K.H."/>
            <person name="Yu C."/>
            <person name="Park S."/>
            <person name="Hammonds A.S."/>
            <person name="Booth B.W."/>
            <person name="Celniker S.E."/>
        </authorList>
    </citation>
    <scope>NUCLEOTIDE SEQUENCE [LARGE SCALE GENOMIC DNA]</scope>
    <source>
        <strain evidence="2 3">BDGP4</strain>
    </source>
</reference>
<keyword evidence="3" id="KW-1185">Reference proteome</keyword>
<gene>
    <name evidence="2" type="ORF">CKF48_20815</name>
</gene>